<feature type="region of interest" description="Disordered" evidence="1">
    <location>
        <begin position="429"/>
        <end position="448"/>
    </location>
</feature>
<evidence type="ECO:0000313" key="4">
    <source>
        <dbReference type="Proteomes" id="UP000518300"/>
    </source>
</evidence>
<protein>
    <recommendedName>
        <fullName evidence="5">RCC1 repeat-containing protein</fullName>
    </recommendedName>
</protein>
<dbReference type="SUPFAM" id="SSF50985">
    <property type="entry name" value="RCC1/BLIP-II"/>
    <property type="match status" value="1"/>
</dbReference>
<evidence type="ECO:0000256" key="1">
    <source>
        <dbReference type="SAM" id="MobiDB-lite"/>
    </source>
</evidence>
<dbReference type="Pfam" id="PF00415">
    <property type="entry name" value="RCC1"/>
    <property type="match status" value="1"/>
</dbReference>
<keyword evidence="4" id="KW-1185">Reference proteome</keyword>
<evidence type="ECO:0008006" key="5">
    <source>
        <dbReference type="Google" id="ProtNLM"/>
    </source>
</evidence>
<feature type="signal peptide" evidence="2">
    <location>
        <begin position="1"/>
        <end position="22"/>
    </location>
</feature>
<dbReference type="AlphaFoldDB" id="A0A848L585"/>
<evidence type="ECO:0000313" key="3">
    <source>
        <dbReference type="EMBL" id="NMO13637.1"/>
    </source>
</evidence>
<dbReference type="InterPro" id="IPR000408">
    <property type="entry name" value="Reg_chr_condens"/>
</dbReference>
<dbReference type="RefSeq" id="WP_169342920.1">
    <property type="nucleotide sequence ID" value="NZ_JABBJJ010000006.1"/>
</dbReference>
<dbReference type="InterPro" id="IPR051553">
    <property type="entry name" value="Ran_GTPase-activating"/>
</dbReference>
<evidence type="ECO:0000256" key="2">
    <source>
        <dbReference type="SAM" id="SignalP"/>
    </source>
</evidence>
<comment type="caution">
    <text evidence="3">The sequence shown here is derived from an EMBL/GenBank/DDBJ whole genome shotgun (WGS) entry which is preliminary data.</text>
</comment>
<dbReference type="Proteomes" id="UP000518300">
    <property type="component" value="Unassembled WGS sequence"/>
</dbReference>
<dbReference type="EMBL" id="JABBJJ010000006">
    <property type="protein sequence ID" value="NMO13637.1"/>
    <property type="molecule type" value="Genomic_DNA"/>
</dbReference>
<name>A0A848L585_9BACT</name>
<gene>
    <name evidence="3" type="ORF">HG543_01995</name>
</gene>
<dbReference type="InterPro" id="IPR009091">
    <property type="entry name" value="RCC1/BLIP-II"/>
</dbReference>
<dbReference type="PRINTS" id="PR00633">
    <property type="entry name" value="RCCNDNSATION"/>
</dbReference>
<dbReference type="PANTHER" id="PTHR45982:SF1">
    <property type="entry name" value="REGULATOR OF CHROMOSOME CONDENSATION"/>
    <property type="match status" value="1"/>
</dbReference>
<dbReference type="Gene3D" id="2.130.10.30">
    <property type="entry name" value="Regulator of chromosome condensation 1/beta-lactamase-inhibitor protein II"/>
    <property type="match status" value="2"/>
</dbReference>
<proteinExistence type="predicted"/>
<reference evidence="3 4" key="1">
    <citation type="submission" date="2020-04" db="EMBL/GenBank/DDBJ databases">
        <title>Draft genome of Pyxidicoccus fallax type strain.</title>
        <authorList>
            <person name="Whitworth D.E."/>
        </authorList>
    </citation>
    <scope>NUCLEOTIDE SEQUENCE [LARGE SCALE GENOMIC DNA]</scope>
    <source>
        <strain evidence="3 4">DSM 14698</strain>
    </source>
</reference>
<dbReference type="PROSITE" id="PS50012">
    <property type="entry name" value="RCC1_3"/>
    <property type="match status" value="6"/>
</dbReference>
<dbReference type="PANTHER" id="PTHR45982">
    <property type="entry name" value="REGULATOR OF CHROMOSOME CONDENSATION"/>
    <property type="match status" value="1"/>
</dbReference>
<dbReference type="Pfam" id="PF13540">
    <property type="entry name" value="RCC1_2"/>
    <property type="match status" value="5"/>
</dbReference>
<organism evidence="3 4">
    <name type="scientific">Pyxidicoccus fallax</name>
    <dbReference type="NCBI Taxonomy" id="394095"/>
    <lineage>
        <taxon>Bacteria</taxon>
        <taxon>Pseudomonadati</taxon>
        <taxon>Myxococcota</taxon>
        <taxon>Myxococcia</taxon>
        <taxon>Myxococcales</taxon>
        <taxon>Cystobacterineae</taxon>
        <taxon>Myxococcaceae</taxon>
        <taxon>Pyxidicoccus</taxon>
    </lineage>
</organism>
<feature type="chain" id="PRO_5032929830" description="RCC1 repeat-containing protein" evidence="2">
    <location>
        <begin position="23"/>
        <end position="479"/>
    </location>
</feature>
<keyword evidence="2" id="KW-0732">Signal</keyword>
<dbReference type="GO" id="GO:0005737">
    <property type="term" value="C:cytoplasm"/>
    <property type="evidence" value="ECO:0007669"/>
    <property type="project" value="TreeGrafter"/>
</dbReference>
<dbReference type="GO" id="GO:0005085">
    <property type="term" value="F:guanyl-nucleotide exchange factor activity"/>
    <property type="evidence" value="ECO:0007669"/>
    <property type="project" value="TreeGrafter"/>
</dbReference>
<feature type="compositionally biased region" description="Basic and acidic residues" evidence="1">
    <location>
        <begin position="434"/>
        <end position="448"/>
    </location>
</feature>
<sequence>MSPPRLVALLALLLTWAPAASAAGKASRPRAPLPSSKRPARLAAGHSQSCAIFMGGDLLCWGENSHGQLGTGDTRYRGQTPDTLLGPPVELGTERRPIQVAVGAGYTCALLEHGAVKCWGVNTSGQLGTGDTCGRAHAEDLGTEIPGVDLGSGRTARFIVAGSQHTCALLDTGAVKCWGGNPSGQLGLGDMRARGGTPGDLGEHLPSVSLGTGRTAVLLAAGHEHTCAVLDTGAVKCWGANDYGQLGLGALGNRGDEPGELGDALPAVDLGKGRTAVALAAGNRHTCAVLDTGAVKCWGDHRSGQLGAATVEGTRDRGRRPGELGEHMPAVALGKGRTAVALAAGTWHTCALLDRGTVKCWGQNGYGQLGLGDKDTRGDEPGELGDALPEVDLGRKRTAVALAAGAWHTCALLDNATVKCWGANGSGQLGVGDTKARGDQPGELGDKERVDLSQKWVREVQAVEDQAPPRKRDCPPPGP</sequence>
<accession>A0A848L585</accession>